<evidence type="ECO:0000313" key="8">
    <source>
        <dbReference type="EMBL" id="QKV19200.1"/>
    </source>
</evidence>
<proteinExistence type="inferred from homology"/>
<evidence type="ECO:0000256" key="4">
    <source>
        <dbReference type="ARBA" id="ARBA00023204"/>
    </source>
</evidence>
<dbReference type="PANTHER" id="PTHR10073:SF12">
    <property type="entry name" value="DNA MISMATCH REPAIR PROTEIN MLH1"/>
    <property type="match status" value="1"/>
</dbReference>
<dbReference type="Gene3D" id="3.30.230.10">
    <property type="match status" value="1"/>
</dbReference>
<dbReference type="NCBIfam" id="NF000953">
    <property type="entry name" value="PRK00095.2-4"/>
    <property type="match status" value="1"/>
</dbReference>
<dbReference type="InterPro" id="IPR036890">
    <property type="entry name" value="HATPase_C_sf"/>
</dbReference>
<evidence type="ECO:0000259" key="7">
    <source>
        <dbReference type="SMART" id="SM01340"/>
    </source>
</evidence>
<dbReference type="InterPro" id="IPR014790">
    <property type="entry name" value="MutL_C"/>
</dbReference>
<dbReference type="GO" id="GO:0006298">
    <property type="term" value="P:mismatch repair"/>
    <property type="evidence" value="ECO:0007669"/>
    <property type="project" value="UniProtKB-UniRule"/>
</dbReference>
<keyword evidence="9" id="KW-1185">Reference proteome</keyword>
<accession>A0A6N1VE39</accession>
<dbReference type="Pfam" id="PF13589">
    <property type="entry name" value="HATPase_c_3"/>
    <property type="match status" value="1"/>
</dbReference>
<reference evidence="8 9" key="1">
    <citation type="submission" date="2020-06" db="EMBL/GenBank/DDBJ databases">
        <title>Oricola thermophila sp. nov. isolated from a tidal sediments.</title>
        <authorList>
            <person name="Kwon K.K."/>
            <person name="Yang S.-H."/>
            <person name="Park M.-J."/>
        </authorList>
    </citation>
    <scope>NUCLEOTIDE SEQUENCE [LARGE SCALE GENOMIC DNA]</scope>
    <source>
        <strain evidence="8 9">MEBiC13590</strain>
    </source>
</reference>
<dbReference type="Gene3D" id="3.30.1370.100">
    <property type="entry name" value="MutL, C-terminal domain, regulatory subdomain"/>
    <property type="match status" value="1"/>
</dbReference>
<dbReference type="CDD" id="cd16926">
    <property type="entry name" value="HATPase_MutL-MLH-PMS-like"/>
    <property type="match status" value="1"/>
</dbReference>
<dbReference type="GO" id="GO:0030983">
    <property type="term" value="F:mismatched DNA binding"/>
    <property type="evidence" value="ECO:0007669"/>
    <property type="project" value="InterPro"/>
</dbReference>
<dbReference type="Gene3D" id="3.30.1540.20">
    <property type="entry name" value="MutL, C-terminal domain, dimerisation subdomain"/>
    <property type="match status" value="1"/>
</dbReference>
<dbReference type="InterPro" id="IPR042120">
    <property type="entry name" value="MutL_C_dimsub"/>
</dbReference>
<dbReference type="SMART" id="SM00853">
    <property type="entry name" value="MutL_C"/>
    <property type="match status" value="1"/>
</dbReference>
<dbReference type="EMBL" id="CP054836">
    <property type="protein sequence ID" value="QKV19200.1"/>
    <property type="molecule type" value="Genomic_DNA"/>
</dbReference>
<keyword evidence="8" id="KW-0540">Nuclease</keyword>
<dbReference type="InterPro" id="IPR014762">
    <property type="entry name" value="DNA_mismatch_repair_CS"/>
</dbReference>
<dbReference type="InterPro" id="IPR020667">
    <property type="entry name" value="DNA_mismatch_repair_MutL"/>
</dbReference>
<dbReference type="GO" id="GO:0016887">
    <property type="term" value="F:ATP hydrolysis activity"/>
    <property type="evidence" value="ECO:0007669"/>
    <property type="project" value="InterPro"/>
</dbReference>
<keyword evidence="3 5" id="KW-0227">DNA damage</keyword>
<dbReference type="InterPro" id="IPR014721">
    <property type="entry name" value="Ribsml_uS5_D2-typ_fold_subgr"/>
</dbReference>
<dbReference type="Pfam" id="PF01119">
    <property type="entry name" value="DNA_mis_repair"/>
    <property type="match status" value="1"/>
</dbReference>
<dbReference type="GO" id="GO:0032300">
    <property type="term" value="C:mismatch repair complex"/>
    <property type="evidence" value="ECO:0007669"/>
    <property type="project" value="InterPro"/>
</dbReference>
<evidence type="ECO:0000256" key="5">
    <source>
        <dbReference type="HAMAP-Rule" id="MF_00149"/>
    </source>
</evidence>
<dbReference type="GO" id="GO:0005524">
    <property type="term" value="F:ATP binding"/>
    <property type="evidence" value="ECO:0007669"/>
    <property type="project" value="InterPro"/>
</dbReference>
<dbReference type="Pfam" id="PF08676">
    <property type="entry name" value="MutL_C"/>
    <property type="match status" value="1"/>
</dbReference>
<comment type="function">
    <text evidence="5">This protein is involved in the repair of mismatches in DNA. It is required for dam-dependent methyl-directed DNA mismatch repair. May act as a 'molecular matchmaker', a protein that promotes the formation of a stable complex between two or more DNA-binding proteins in an ATP-dependent manner without itself being part of a final effector complex.</text>
</comment>
<dbReference type="SMART" id="SM01340">
    <property type="entry name" value="DNA_mis_repair"/>
    <property type="match status" value="1"/>
</dbReference>
<gene>
    <name evidence="5 8" type="primary">mutL</name>
    <name evidence="8" type="ORF">HTY61_12410</name>
</gene>
<comment type="similarity">
    <text evidence="1 5">Belongs to the DNA mismatch repair MutL/HexB family.</text>
</comment>
<dbReference type="InterPro" id="IPR038973">
    <property type="entry name" value="MutL/Mlh/Pms-like"/>
</dbReference>
<feature type="domain" description="MutL C-terminal dimerisation" evidence="6">
    <location>
        <begin position="422"/>
        <end position="565"/>
    </location>
</feature>
<dbReference type="InterPro" id="IPR042121">
    <property type="entry name" value="MutL_C_regsub"/>
</dbReference>
<dbReference type="FunFam" id="3.30.565.10:FF:000003">
    <property type="entry name" value="DNA mismatch repair endonuclease MutL"/>
    <property type="match status" value="1"/>
</dbReference>
<dbReference type="Gene3D" id="3.30.565.10">
    <property type="entry name" value="Histidine kinase-like ATPase, C-terminal domain"/>
    <property type="match status" value="1"/>
</dbReference>
<dbReference type="KEGG" id="orm:HTY61_12410"/>
<dbReference type="SUPFAM" id="SSF55874">
    <property type="entry name" value="ATPase domain of HSP90 chaperone/DNA topoisomerase II/histidine kinase"/>
    <property type="match status" value="1"/>
</dbReference>
<protein>
    <recommendedName>
        <fullName evidence="2 5">DNA mismatch repair protein MutL</fullName>
    </recommendedName>
</protein>
<dbReference type="CDD" id="cd00782">
    <property type="entry name" value="MutL_Trans"/>
    <property type="match status" value="1"/>
</dbReference>
<evidence type="ECO:0000256" key="1">
    <source>
        <dbReference type="ARBA" id="ARBA00006082"/>
    </source>
</evidence>
<organism evidence="8 9">
    <name type="scientific">Oricola thermophila</name>
    <dbReference type="NCBI Taxonomy" id="2742145"/>
    <lineage>
        <taxon>Bacteria</taxon>
        <taxon>Pseudomonadati</taxon>
        <taxon>Pseudomonadota</taxon>
        <taxon>Alphaproteobacteria</taxon>
        <taxon>Hyphomicrobiales</taxon>
        <taxon>Ahrensiaceae</taxon>
        <taxon>Oricola</taxon>
    </lineage>
</organism>
<dbReference type="SUPFAM" id="SSF54211">
    <property type="entry name" value="Ribosomal protein S5 domain 2-like"/>
    <property type="match status" value="1"/>
</dbReference>
<dbReference type="GO" id="GO:0004519">
    <property type="term" value="F:endonuclease activity"/>
    <property type="evidence" value="ECO:0007669"/>
    <property type="project" value="UniProtKB-KW"/>
</dbReference>
<dbReference type="RefSeq" id="WP_175277092.1">
    <property type="nucleotide sequence ID" value="NZ_CP054836.1"/>
</dbReference>
<dbReference type="InterPro" id="IPR037198">
    <property type="entry name" value="MutL_C_sf"/>
</dbReference>
<evidence type="ECO:0000256" key="2">
    <source>
        <dbReference type="ARBA" id="ARBA00021975"/>
    </source>
</evidence>
<evidence type="ECO:0000313" key="9">
    <source>
        <dbReference type="Proteomes" id="UP000509367"/>
    </source>
</evidence>
<dbReference type="InterPro" id="IPR020568">
    <property type="entry name" value="Ribosomal_Su5_D2-typ_SF"/>
</dbReference>
<dbReference type="Proteomes" id="UP000509367">
    <property type="component" value="Chromosome"/>
</dbReference>
<keyword evidence="4 5" id="KW-0234">DNA repair</keyword>
<evidence type="ECO:0000256" key="3">
    <source>
        <dbReference type="ARBA" id="ARBA00022763"/>
    </source>
</evidence>
<keyword evidence="8" id="KW-0255">Endonuclease</keyword>
<evidence type="ECO:0000259" key="6">
    <source>
        <dbReference type="SMART" id="SM00853"/>
    </source>
</evidence>
<dbReference type="AlphaFoldDB" id="A0A6N1VE39"/>
<name>A0A6N1VE39_9HYPH</name>
<sequence>MAHPRIHRLDDTVVNQIAAGEVIERPANVVKELVENALDAGATRIEILTAAGGKTLIRVTDNGAGMTAAELPLAISRHCTSKIDRDLTAIATLGFRGEALPSIGSVSRLLIRSRPRDGVEGAEIEVDGGAISGPRPAPGNPGTMVEVTGLFRSVPARLKFLKSDQAEANAITDTVRRIAMSWPGVSFTLAGSDRSTLELPATGEGGDALIARIAQILGRDFRDNCVEIAAEKEGVRIAGFAGLPSFNRASASHQYVHVNGRPVRDRQLSGALRGAYSDMLARDRHAVCAIFIDTDPRLVDVNVHPAKAEVRFRDPGLVRALMISAIRRALADTGIRATTTAAEAMTAAFRPGTTPHARPAFTHAPAAPSPNRPLDLQAGFSERPQATFDGGNAGGFAPSAAQADVPDATIAPEAEGYPLGAARAQIHENYIIAQTADSLVIVDQHAAHERLVFESLKKALAERTLPSQMLLVPEIVDLPVEDVERLVGESETLARFGLEIERFGPGAIAVRATPAMLGEVDAQGLVRDLADDLAEGNGALRIRDNIEKVASTMACHGSVRSGRRLRGEEMNALLRQMEATPGSGTCNHGRPTFIELKLADIERLFGRR</sequence>
<dbReference type="GO" id="GO:0140664">
    <property type="term" value="F:ATP-dependent DNA damage sensor activity"/>
    <property type="evidence" value="ECO:0007669"/>
    <property type="project" value="InterPro"/>
</dbReference>
<dbReference type="InterPro" id="IPR002099">
    <property type="entry name" value="MutL/Mlh/PMS"/>
</dbReference>
<dbReference type="NCBIfam" id="TIGR00585">
    <property type="entry name" value="mutl"/>
    <property type="match status" value="1"/>
</dbReference>
<keyword evidence="8" id="KW-0378">Hydrolase</keyword>
<feature type="domain" description="DNA mismatch repair protein S5" evidence="7">
    <location>
        <begin position="213"/>
        <end position="331"/>
    </location>
</feature>
<dbReference type="PANTHER" id="PTHR10073">
    <property type="entry name" value="DNA MISMATCH REPAIR PROTEIN MLH, PMS, MUTL"/>
    <property type="match status" value="1"/>
</dbReference>
<dbReference type="InterPro" id="IPR013507">
    <property type="entry name" value="DNA_mismatch_S5_2-like"/>
</dbReference>
<dbReference type="HAMAP" id="MF_00149">
    <property type="entry name" value="DNA_mis_repair"/>
    <property type="match status" value="1"/>
</dbReference>
<dbReference type="SUPFAM" id="SSF118116">
    <property type="entry name" value="DNA mismatch repair protein MutL"/>
    <property type="match status" value="1"/>
</dbReference>
<dbReference type="PROSITE" id="PS00058">
    <property type="entry name" value="DNA_MISMATCH_REPAIR_1"/>
    <property type="match status" value="1"/>
</dbReference>